<feature type="binding site" evidence="5">
    <location>
        <position position="136"/>
    </location>
    <ligand>
        <name>FAD</name>
        <dbReference type="ChEBI" id="CHEBI:57692"/>
    </ligand>
</feature>
<evidence type="ECO:0000256" key="2">
    <source>
        <dbReference type="ARBA" id="ARBA00022827"/>
    </source>
</evidence>
<feature type="binding site" evidence="5">
    <location>
        <position position="353"/>
    </location>
    <ligand>
        <name>FAD</name>
        <dbReference type="ChEBI" id="CHEBI:57692"/>
    </ligand>
</feature>
<dbReference type="InterPro" id="IPR023753">
    <property type="entry name" value="FAD/NAD-binding_dom"/>
</dbReference>
<dbReference type="GO" id="GO:0050661">
    <property type="term" value="F:NADP binding"/>
    <property type="evidence" value="ECO:0007669"/>
    <property type="project" value="UniProtKB-UniRule"/>
</dbReference>
<dbReference type="PANTHER" id="PTHR48105">
    <property type="entry name" value="THIOREDOXIN REDUCTASE 1-RELATED-RELATED"/>
    <property type="match status" value="1"/>
</dbReference>
<dbReference type="GO" id="GO:0004324">
    <property type="term" value="F:ferredoxin-NADP+ reductase activity"/>
    <property type="evidence" value="ECO:0007669"/>
    <property type="project" value="UniProtKB-UniRule"/>
</dbReference>
<accession>A0A318H4V2</accession>
<feature type="binding site" evidence="5">
    <location>
        <position position="101"/>
    </location>
    <ligand>
        <name>FAD</name>
        <dbReference type="ChEBI" id="CHEBI:57692"/>
    </ligand>
</feature>
<evidence type="ECO:0000313" key="7">
    <source>
        <dbReference type="EMBL" id="PXW98716.1"/>
    </source>
</evidence>
<dbReference type="Gene3D" id="3.50.50.60">
    <property type="entry name" value="FAD/NAD(P)-binding domain"/>
    <property type="match status" value="2"/>
</dbReference>
<dbReference type="AlphaFoldDB" id="A0A318H4V2"/>
<dbReference type="InterPro" id="IPR036188">
    <property type="entry name" value="FAD/NAD-bd_sf"/>
</dbReference>
<keyword evidence="8" id="KW-1185">Reference proteome</keyword>
<feature type="binding site" evidence="5">
    <location>
        <position position="56"/>
    </location>
    <ligand>
        <name>FAD</name>
        <dbReference type="ChEBI" id="CHEBI:57692"/>
    </ligand>
</feature>
<reference evidence="7 8" key="1">
    <citation type="submission" date="2018-05" db="EMBL/GenBank/DDBJ databases">
        <title>Genomic Encyclopedia of Type Strains, Phase IV (KMG-IV): sequencing the most valuable type-strain genomes for metagenomic binning, comparative biology and taxonomic classification.</title>
        <authorList>
            <person name="Goeker M."/>
        </authorList>
    </citation>
    <scope>NUCLEOTIDE SEQUENCE [LARGE SCALE GENOMIC DNA]</scope>
    <source>
        <strain evidence="7 8">DSM 566</strain>
    </source>
</reference>
<protein>
    <recommendedName>
        <fullName evidence="5">Ferredoxin--NADP reductase</fullName>
        <shortName evidence="5">FNR</shortName>
        <shortName evidence="5">Fd-NADP(+) reductase</shortName>
        <ecNumber evidence="5">1.18.1.2</ecNumber>
    </recommendedName>
</protein>
<organism evidence="7 8">
    <name type="scientific">Sphaerotilus hippei</name>
    <dbReference type="NCBI Taxonomy" id="744406"/>
    <lineage>
        <taxon>Bacteria</taxon>
        <taxon>Pseudomonadati</taxon>
        <taxon>Pseudomonadota</taxon>
        <taxon>Betaproteobacteria</taxon>
        <taxon>Burkholderiales</taxon>
        <taxon>Sphaerotilaceae</taxon>
        <taxon>Sphaerotilus</taxon>
    </lineage>
</organism>
<dbReference type="HAMAP" id="MF_01685">
    <property type="entry name" value="FENR2"/>
    <property type="match status" value="1"/>
</dbReference>
<feature type="binding site" evidence="5">
    <location>
        <position position="61"/>
    </location>
    <ligand>
        <name>FAD</name>
        <dbReference type="ChEBI" id="CHEBI:57692"/>
    </ligand>
</feature>
<keyword evidence="4 5" id="KW-0560">Oxidoreductase</keyword>
<comment type="catalytic activity">
    <reaction evidence="5">
        <text>2 reduced [2Fe-2S]-[ferredoxin] + NADP(+) + H(+) = 2 oxidized [2Fe-2S]-[ferredoxin] + NADPH</text>
        <dbReference type="Rhea" id="RHEA:20125"/>
        <dbReference type="Rhea" id="RHEA-COMP:10000"/>
        <dbReference type="Rhea" id="RHEA-COMP:10001"/>
        <dbReference type="ChEBI" id="CHEBI:15378"/>
        <dbReference type="ChEBI" id="CHEBI:33737"/>
        <dbReference type="ChEBI" id="CHEBI:33738"/>
        <dbReference type="ChEBI" id="CHEBI:57783"/>
        <dbReference type="ChEBI" id="CHEBI:58349"/>
        <dbReference type="EC" id="1.18.1.2"/>
    </reaction>
</comment>
<name>A0A318H4V2_9BURK</name>
<feature type="binding site" evidence="5">
    <location>
        <position position="48"/>
    </location>
    <ligand>
        <name>FAD</name>
        <dbReference type="ChEBI" id="CHEBI:57692"/>
    </ligand>
</feature>
<dbReference type="Pfam" id="PF07992">
    <property type="entry name" value="Pyr_redox_2"/>
    <property type="match status" value="1"/>
</dbReference>
<evidence type="ECO:0000259" key="6">
    <source>
        <dbReference type="Pfam" id="PF07992"/>
    </source>
</evidence>
<proteinExistence type="inferred from homology"/>
<comment type="subunit">
    <text evidence="5">Homodimer.</text>
</comment>
<dbReference type="PRINTS" id="PR00469">
    <property type="entry name" value="PNDRDTASEII"/>
</dbReference>
<comment type="caution">
    <text evidence="7">The sequence shown here is derived from an EMBL/GenBank/DDBJ whole genome shotgun (WGS) entry which is preliminary data.</text>
</comment>
<dbReference type="Proteomes" id="UP000247811">
    <property type="component" value="Unassembled WGS sequence"/>
</dbReference>
<gene>
    <name evidence="7" type="ORF">C7444_102198</name>
</gene>
<dbReference type="OrthoDB" id="9806179at2"/>
<feature type="binding site" evidence="5">
    <location>
        <position position="312"/>
    </location>
    <ligand>
        <name>FAD</name>
        <dbReference type="ChEBI" id="CHEBI:57692"/>
    </ligand>
</feature>
<dbReference type="PRINTS" id="PR00368">
    <property type="entry name" value="FADPNR"/>
</dbReference>
<comment type="caution">
    <text evidence="5">Lacks conserved residue(s) required for the propagation of feature annotation.</text>
</comment>
<evidence type="ECO:0000256" key="1">
    <source>
        <dbReference type="ARBA" id="ARBA00022630"/>
    </source>
</evidence>
<dbReference type="GO" id="GO:0050660">
    <property type="term" value="F:flavin adenine dinucleotide binding"/>
    <property type="evidence" value="ECO:0007669"/>
    <property type="project" value="UniProtKB-UniRule"/>
</dbReference>
<dbReference type="SUPFAM" id="SSF51905">
    <property type="entry name" value="FAD/NAD(P)-binding domain"/>
    <property type="match status" value="1"/>
</dbReference>
<sequence>MTDLSPQDRSGSLPGTIVTDVVIVGAGPAGLYQVFQLGLLELRAELVDALPGPGGQVRELYADKPIYDIPALPLCTGHGLVEALVRQMQPFRPGQHWNQQVTEVQPLDEGGFLVLTSAGTRLQARAVVIAAGVGAFLPRRLAVAALMPHEHTQVFHLELPDGLTLAGRHLVIAGGDEMALQQALQLSRSDAASVTLLHRRSVYTASDTQVAQVQAAAAAGRLRLLAGQITGVRTSGESDGSTSEVGTLTAVSVLDAQGEDVHLPLDLLLVCQGLHARLGPLADWGLALERKHLPVDPATMATNVPGIHAIGDVVSYPGKKKLILCGFHEATMAAFAIATHCRGGQAPLLQYTSSSSRLQQLLGVTPTA</sequence>
<keyword evidence="2 5" id="KW-0274">FAD</keyword>
<comment type="similarity">
    <text evidence="5">Belongs to the ferredoxin--NADP reductase type 2 family.</text>
</comment>
<feature type="domain" description="FAD/NAD(P)-binding" evidence="6">
    <location>
        <begin position="20"/>
        <end position="317"/>
    </location>
</feature>
<dbReference type="InterPro" id="IPR022890">
    <property type="entry name" value="Fd--NADP_Rdtase_type_2"/>
</dbReference>
<comment type="cofactor">
    <cofactor evidence="5">
        <name>FAD</name>
        <dbReference type="ChEBI" id="CHEBI:57692"/>
    </cofactor>
    <text evidence="5">Binds 1 FAD per subunit.</text>
</comment>
<dbReference type="EC" id="1.18.1.2" evidence="5"/>
<dbReference type="EMBL" id="QJJS01000002">
    <property type="protein sequence ID" value="PXW98716.1"/>
    <property type="molecule type" value="Genomic_DNA"/>
</dbReference>
<evidence type="ECO:0000256" key="5">
    <source>
        <dbReference type="HAMAP-Rule" id="MF_01685"/>
    </source>
</evidence>
<keyword evidence="1 5" id="KW-0285">Flavoprotein</keyword>
<dbReference type="RefSeq" id="WP_110399347.1">
    <property type="nucleotide sequence ID" value="NZ_QJJS01000002.1"/>
</dbReference>
<evidence type="ECO:0000256" key="4">
    <source>
        <dbReference type="ARBA" id="ARBA00023002"/>
    </source>
</evidence>
<evidence type="ECO:0000313" key="8">
    <source>
        <dbReference type="Proteomes" id="UP000247811"/>
    </source>
</evidence>
<dbReference type="InterPro" id="IPR050097">
    <property type="entry name" value="Ferredoxin-NADP_redctase_2"/>
</dbReference>
<evidence type="ECO:0000256" key="3">
    <source>
        <dbReference type="ARBA" id="ARBA00022857"/>
    </source>
</evidence>
<keyword evidence="3 5" id="KW-0521">NADP</keyword>